<feature type="region of interest" description="Disordered" evidence="9">
    <location>
        <begin position="1"/>
        <end position="47"/>
    </location>
</feature>
<dbReference type="InterPro" id="IPR036640">
    <property type="entry name" value="ABC1_TM_sf"/>
</dbReference>
<feature type="transmembrane region" description="Helical" evidence="10">
    <location>
        <begin position="83"/>
        <end position="103"/>
    </location>
</feature>
<keyword evidence="4 10" id="KW-0812">Transmembrane</keyword>
<evidence type="ECO:0000256" key="7">
    <source>
        <dbReference type="ARBA" id="ARBA00022989"/>
    </source>
</evidence>
<sequence length="207" mass="22835">MFGSEKIRHAQPGIQVTGDKFPSDGDSDSIVEFNTGKDKNESVASGELESVAGSEPKLGIETSKTGSIALKDYVNYLKRGARYCGLLASMLLYLITMALFSAYDLLLANWTNQANQIHLQSVSHLVPNTTSNPMPVDIFTHNKTYLMILGIIELALIVFAIFRSWTFFAIVNTSGRKIHNAMLRSLIAAKIDFFQFHSAGMTDVHTL</sequence>
<dbReference type="EMBL" id="UYRU01053561">
    <property type="protein sequence ID" value="VDN12297.1"/>
    <property type="molecule type" value="Genomic_DNA"/>
</dbReference>
<evidence type="ECO:0000256" key="3">
    <source>
        <dbReference type="ARBA" id="ARBA00022448"/>
    </source>
</evidence>
<dbReference type="PANTHER" id="PTHR24223:SF456">
    <property type="entry name" value="MULTIDRUG RESISTANCE-ASSOCIATED PROTEIN LETHAL(2)03659"/>
    <property type="match status" value="1"/>
</dbReference>
<keyword evidence="8 10" id="KW-0472">Membrane</keyword>
<evidence type="ECO:0000256" key="10">
    <source>
        <dbReference type="SAM" id="Phobius"/>
    </source>
</evidence>
<keyword evidence="7 10" id="KW-1133">Transmembrane helix</keyword>
<proteinExistence type="inferred from homology"/>
<organism evidence="12 13">
    <name type="scientific">Dibothriocephalus latus</name>
    <name type="common">Fish tapeworm</name>
    <name type="synonym">Diphyllobothrium latum</name>
    <dbReference type="NCBI Taxonomy" id="60516"/>
    <lineage>
        <taxon>Eukaryota</taxon>
        <taxon>Metazoa</taxon>
        <taxon>Spiralia</taxon>
        <taxon>Lophotrochozoa</taxon>
        <taxon>Platyhelminthes</taxon>
        <taxon>Cestoda</taxon>
        <taxon>Eucestoda</taxon>
        <taxon>Diphyllobothriidea</taxon>
        <taxon>Diphyllobothriidae</taxon>
        <taxon>Dibothriocephalus</taxon>
    </lineage>
</organism>
<keyword evidence="3" id="KW-0813">Transport</keyword>
<gene>
    <name evidence="12" type="ORF">DILT_LOCUS8128</name>
</gene>
<dbReference type="GO" id="GO:0005524">
    <property type="term" value="F:ATP binding"/>
    <property type="evidence" value="ECO:0007669"/>
    <property type="project" value="UniProtKB-KW"/>
</dbReference>
<evidence type="ECO:0000256" key="9">
    <source>
        <dbReference type="SAM" id="MobiDB-lite"/>
    </source>
</evidence>
<dbReference type="Proteomes" id="UP000281553">
    <property type="component" value="Unassembled WGS sequence"/>
</dbReference>
<feature type="domain" description="ABC transmembrane type-1" evidence="11">
    <location>
        <begin position="87"/>
        <end position="207"/>
    </location>
</feature>
<dbReference type="PANTHER" id="PTHR24223">
    <property type="entry name" value="ATP-BINDING CASSETTE SUB-FAMILY C"/>
    <property type="match status" value="1"/>
</dbReference>
<keyword evidence="13" id="KW-1185">Reference proteome</keyword>
<accession>A0A3P7LKP2</accession>
<dbReference type="Gene3D" id="1.20.1560.10">
    <property type="entry name" value="ABC transporter type 1, transmembrane domain"/>
    <property type="match status" value="1"/>
</dbReference>
<dbReference type="InterPro" id="IPR050173">
    <property type="entry name" value="ABC_transporter_C-like"/>
</dbReference>
<dbReference type="PROSITE" id="PS50929">
    <property type="entry name" value="ABC_TM1F"/>
    <property type="match status" value="1"/>
</dbReference>
<dbReference type="GO" id="GO:0016020">
    <property type="term" value="C:membrane"/>
    <property type="evidence" value="ECO:0007669"/>
    <property type="project" value="UniProtKB-SubCell"/>
</dbReference>
<dbReference type="SUPFAM" id="SSF90123">
    <property type="entry name" value="ABC transporter transmembrane region"/>
    <property type="match status" value="1"/>
</dbReference>
<evidence type="ECO:0000313" key="12">
    <source>
        <dbReference type="EMBL" id="VDN12297.1"/>
    </source>
</evidence>
<dbReference type="GO" id="GO:0140359">
    <property type="term" value="F:ABC-type transporter activity"/>
    <property type="evidence" value="ECO:0007669"/>
    <property type="project" value="InterPro"/>
</dbReference>
<evidence type="ECO:0000256" key="5">
    <source>
        <dbReference type="ARBA" id="ARBA00022741"/>
    </source>
</evidence>
<evidence type="ECO:0000256" key="4">
    <source>
        <dbReference type="ARBA" id="ARBA00022692"/>
    </source>
</evidence>
<evidence type="ECO:0000256" key="1">
    <source>
        <dbReference type="ARBA" id="ARBA00004141"/>
    </source>
</evidence>
<dbReference type="AlphaFoldDB" id="A0A3P7LKP2"/>
<reference evidence="12 13" key="1">
    <citation type="submission" date="2018-11" db="EMBL/GenBank/DDBJ databases">
        <authorList>
            <consortium name="Pathogen Informatics"/>
        </authorList>
    </citation>
    <scope>NUCLEOTIDE SEQUENCE [LARGE SCALE GENOMIC DNA]</scope>
</reference>
<evidence type="ECO:0000256" key="6">
    <source>
        <dbReference type="ARBA" id="ARBA00022840"/>
    </source>
</evidence>
<evidence type="ECO:0000313" key="13">
    <source>
        <dbReference type="Proteomes" id="UP000281553"/>
    </source>
</evidence>
<protein>
    <recommendedName>
        <fullName evidence="11">ABC transmembrane type-1 domain-containing protein</fullName>
    </recommendedName>
</protein>
<keyword evidence="5" id="KW-0547">Nucleotide-binding</keyword>
<evidence type="ECO:0000259" key="11">
    <source>
        <dbReference type="PROSITE" id="PS50929"/>
    </source>
</evidence>
<evidence type="ECO:0000256" key="8">
    <source>
        <dbReference type="ARBA" id="ARBA00023136"/>
    </source>
</evidence>
<name>A0A3P7LKP2_DIBLA</name>
<keyword evidence="6" id="KW-0067">ATP-binding</keyword>
<comment type="subcellular location">
    <subcellularLocation>
        <location evidence="1">Membrane</location>
        <topology evidence="1">Multi-pass membrane protein</topology>
    </subcellularLocation>
</comment>
<evidence type="ECO:0000256" key="2">
    <source>
        <dbReference type="ARBA" id="ARBA00009726"/>
    </source>
</evidence>
<dbReference type="InterPro" id="IPR011527">
    <property type="entry name" value="ABC1_TM_dom"/>
</dbReference>
<feature type="transmembrane region" description="Helical" evidence="10">
    <location>
        <begin position="145"/>
        <end position="171"/>
    </location>
</feature>
<comment type="similarity">
    <text evidence="2">Belongs to the ABC transporter superfamily. ABCC family. Conjugate transporter (TC 3.A.1.208) subfamily.</text>
</comment>